<dbReference type="AlphaFoldDB" id="A0A4P9W9B9"/>
<feature type="transmembrane region" description="Helical" evidence="5">
    <location>
        <begin position="58"/>
        <end position="77"/>
    </location>
</feature>
<accession>A0A4P9W9B9</accession>
<keyword evidence="3 5" id="KW-1133">Transmembrane helix</keyword>
<dbReference type="Pfam" id="PF14378">
    <property type="entry name" value="PAP2_3"/>
    <property type="match status" value="1"/>
</dbReference>
<dbReference type="EMBL" id="KZ997212">
    <property type="protein sequence ID" value="RKO87708.1"/>
    <property type="molecule type" value="Genomic_DNA"/>
</dbReference>
<feature type="non-terminal residue" evidence="7">
    <location>
        <position position="225"/>
    </location>
</feature>
<dbReference type="PANTHER" id="PTHR31310:SF7">
    <property type="entry name" value="PA-PHOSPHATASE RELATED-FAMILY PROTEIN DDB_G0268928"/>
    <property type="match status" value="1"/>
</dbReference>
<evidence type="ECO:0000259" key="6">
    <source>
        <dbReference type="SMART" id="SM00014"/>
    </source>
</evidence>
<comment type="subcellular location">
    <subcellularLocation>
        <location evidence="1">Membrane</location>
        <topology evidence="1">Multi-pass membrane protein</topology>
    </subcellularLocation>
</comment>
<keyword evidence="2 5" id="KW-0812">Transmembrane</keyword>
<feature type="transmembrane region" description="Helical" evidence="5">
    <location>
        <begin position="84"/>
        <end position="106"/>
    </location>
</feature>
<dbReference type="PANTHER" id="PTHR31310">
    <property type="match status" value="1"/>
</dbReference>
<organism evidence="7 8">
    <name type="scientific">Blyttiomyces helicus</name>
    <dbReference type="NCBI Taxonomy" id="388810"/>
    <lineage>
        <taxon>Eukaryota</taxon>
        <taxon>Fungi</taxon>
        <taxon>Fungi incertae sedis</taxon>
        <taxon>Chytridiomycota</taxon>
        <taxon>Chytridiomycota incertae sedis</taxon>
        <taxon>Chytridiomycetes</taxon>
        <taxon>Chytridiomycetes incertae sedis</taxon>
        <taxon>Blyttiomyces</taxon>
    </lineage>
</organism>
<sequence length="225" mass="25029">PVILWLVMFTGCRLIPEAWRPSIAVDLLPALDEVFFDSSLGFPHLAAVPSTAADVLAFLPYGVLHYVSPVIFALWLWRKASGYAAIVFLQAFGVQNIMGVATQVIFPSAAPWYNDLYGFAPASYSMPGNPAGLARVDKLFGTHLYTSTFGNSPLVFGALPSLHSGFAVLIMLFAMHVSRRMGSVLMIYVCWQWWATMYFRHHYMIDLVVGGTYSSAVYLLSRRYL</sequence>
<dbReference type="Proteomes" id="UP000269721">
    <property type="component" value="Unassembled WGS sequence"/>
</dbReference>
<dbReference type="InterPro" id="IPR000326">
    <property type="entry name" value="PAP2/HPO"/>
</dbReference>
<evidence type="ECO:0000256" key="2">
    <source>
        <dbReference type="ARBA" id="ARBA00022692"/>
    </source>
</evidence>
<feature type="transmembrane region" description="Helical" evidence="5">
    <location>
        <begin position="154"/>
        <end position="174"/>
    </location>
</feature>
<evidence type="ECO:0000313" key="8">
    <source>
        <dbReference type="Proteomes" id="UP000269721"/>
    </source>
</evidence>
<dbReference type="SUPFAM" id="SSF48317">
    <property type="entry name" value="Acid phosphatase/Vanadium-dependent haloperoxidase"/>
    <property type="match status" value="1"/>
</dbReference>
<dbReference type="InterPro" id="IPR052185">
    <property type="entry name" value="IPC_Synthase-Related"/>
</dbReference>
<dbReference type="OrthoDB" id="5784at2759"/>
<protein>
    <recommendedName>
        <fullName evidence="6">Phosphatidic acid phosphatase type 2/haloperoxidase domain-containing protein</fullName>
    </recommendedName>
</protein>
<feature type="transmembrane region" description="Helical" evidence="5">
    <location>
        <begin position="203"/>
        <end position="221"/>
    </location>
</feature>
<keyword evidence="4 5" id="KW-0472">Membrane</keyword>
<evidence type="ECO:0000256" key="3">
    <source>
        <dbReference type="ARBA" id="ARBA00022989"/>
    </source>
</evidence>
<dbReference type="InterPro" id="IPR036938">
    <property type="entry name" value="PAP2/HPO_sf"/>
</dbReference>
<evidence type="ECO:0000256" key="4">
    <source>
        <dbReference type="ARBA" id="ARBA00023136"/>
    </source>
</evidence>
<feature type="non-terminal residue" evidence="7">
    <location>
        <position position="1"/>
    </location>
</feature>
<evidence type="ECO:0000256" key="1">
    <source>
        <dbReference type="ARBA" id="ARBA00004141"/>
    </source>
</evidence>
<reference evidence="8" key="1">
    <citation type="journal article" date="2018" name="Nat. Microbiol.">
        <title>Leveraging single-cell genomics to expand the fungal tree of life.</title>
        <authorList>
            <person name="Ahrendt S.R."/>
            <person name="Quandt C.A."/>
            <person name="Ciobanu D."/>
            <person name="Clum A."/>
            <person name="Salamov A."/>
            <person name="Andreopoulos B."/>
            <person name="Cheng J.F."/>
            <person name="Woyke T."/>
            <person name="Pelin A."/>
            <person name="Henrissat B."/>
            <person name="Reynolds N.K."/>
            <person name="Benny G.L."/>
            <person name="Smith M.E."/>
            <person name="James T.Y."/>
            <person name="Grigoriev I.V."/>
        </authorList>
    </citation>
    <scope>NUCLEOTIDE SEQUENCE [LARGE SCALE GENOMIC DNA]</scope>
</reference>
<name>A0A4P9W9B9_9FUNG</name>
<evidence type="ECO:0000313" key="7">
    <source>
        <dbReference type="EMBL" id="RKO87708.1"/>
    </source>
</evidence>
<proteinExistence type="predicted"/>
<evidence type="ECO:0000256" key="5">
    <source>
        <dbReference type="SAM" id="Phobius"/>
    </source>
</evidence>
<dbReference type="CDD" id="cd03386">
    <property type="entry name" value="PAP2_Aur1_like"/>
    <property type="match status" value="1"/>
</dbReference>
<feature type="domain" description="Phosphatidic acid phosphatase type 2/haloperoxidase" evidence="6">
    <location>
        <begin position="81"/>
        <end position="222"/>
    </location>
</feature>
<dbReference type="SMART" id="SM00014">
    <property type="entry name" value="acidPPc"/>
    <property type="match status" value="1"/>
</dbReference>
<dbReference type="GO" id="GO:0016020">
    <property type="term" value="C:membrane"/>
    <property type="evidence" value="ECO:0007669"/>
    <property type="project" value="UniProtKB-SubCell"/>
</dbReference>
<keyword evidence="8" id="KW-1185">Reference proteome</keyword>
<gene>
    <name evidence="7" type="ORF">BDK51DRAFT_13268</name>
</gene>
<dbReference type="InterPro" id="IPR026841">
    <property type="entry name" value="Aur1/Ipt1"/>
</dbReference>